<evidence type="ECO:0000259" key="2">
    <source>
        <dbReference type="Pfam" id="PF04149"/>
    </source>
</evidence>
<comment type="caution">
    <text evidence="3">The sequence shown here is derived from an EMBL/GenBank/DDBJ whole genome shotgun (WGS) entry which is preliminary data.</text>
</comment>
<reference evidence="3 4" key="1">
    <citation type="submission" date="2018-11" db="EMBL/GenBank/DDBJ databases">
        <title>The genome draft of YIM 96095.</title>
        <authorList>
            <person name="Tang S.-K."/>
            <person name="Chunyu W.-X."/>
            <person name="Feng Y.-Z."/>
        </authorList>
    </citation>
    <scope>NUCLEOTIDE SEQUENCE [LARGE SCALE GENOMIC DNA]</scope>
    <source>
        <strain evidence="3 4">YIM 96095</strain>
    </source>
</reference>
<evidence type="ECO:0000313" key="3">
    <source>
        <dbReference type="EMBL" id="RNL87281.1"/>
    </source>
</evidence>
<feature type="domain" description="DUF397" evidence="2">
    <location>
        <begin position="3"/>
        <end position="54"/>
    </location>
</feature>
<keyword evidence="4" id="KW-1185">Reference proteome</keyword>
<protein>
    <submittedName>
        <fullName evidence="3">DUF397 domain-containing protein</fullName>
    </submittedName>
</protein>
<organism evidence="3 4">
    <name type="scientific">Halostreptopolyspora alba</name>
    <dbReference type="NCBI Taxonomy" id="2487137"/>
    <lineage>
        <taxon>Bacteria</taxon>
        <taxon>Bacillati</taxon>
        <taxon>Actinomycetota</taxon>
        <taxon>Actinomycetes</taxon>
        <taxon>Streptosporangiales</taxon>
        <taxon>Nocardiopsidaceae</taxon>
        <taxon>Halostreptopolyspora</taxon>
    </lineage>
</organism>
<feature type="compositionally biased region" description="Basic and acidic residues" evidence="1">
    <location>
        <begin position="19"/>
        <end position="33"/>
    </location>
</feature>
<evidence type="ECO:0000256" key="1">
    <source>
        <dbReference type="SAM" id="MobiDB-lite"/>
    </source>
</evidence>
<feature type="compositionally biased region" description="Polar residues" evidence="1">
    <location>
        <begin position="1"/>
        <end position="14"/>
    </location>
</feature>
<dbReference type="OrthoDB" id="3482502at2"/>
<feature type="region of interest" description="Disordered" evidence="1">
    <location>
        <begin position="1"/>
        <end position="35"/>
    </location>
</feature>
<dbReference type="Proteomes" id="UP000269198">
    <property type="component" value="Unassembled WGS sequence"/>
</dbReference>
<dbReference type="EMBL" id="RJMB01000001">
    <property type="protein sequence ID" value="RNL87281.1"/>
    <property type="molecule type" value="Genomic_DNA"/>
</dbReference>
<dbReference type="Pfam" id="PF04149">
    <property type="entry name" value="DUF397"/>
    <property type="match status" value="1"/>
</dbReference>
<evidence type="ECO:0000313" key="4">
    <source>
        <dbReference type="Proteomes" id="UP000269198"/>
    </source>
</evidence>
<proteinExistence type="predicted"/>
<name>A0A3N0EHI3_9ACTN</name>
<accession>A0A3N0EHI3</accession>
<dbReference type="InterPro" id="IPR007278">
    <property type="entry name" value="DUF397"/>
</dbReference>
<sequence>MNEWRTSSYSQNGGQCVEFRGHESGADVRDTKHREHGHITFPASEWSAFLRGLREEQF</sequence>
<dbReference type="AlphaFoldDB" id="A0A3N0EHI3"/>
<gene>
    <name evidence="3" type="ORF">EFW17_00015</name>
</gene>
<dbReference type="RefSeq" id="WP_123199143.1">
    <property type="nucleotide sequence ID" value="NZ_RJMB01000001.1"/>
</dbReference>